<dbReference type="SUPFAM" id="SSF53335">
    <property type="entry name" value="S-adenosyl-L-methionine-dependent methyltransferases"/>
    <property type="match status" value="1"/>
</dbReference>
<protein>
    <submittedName>
        <fullName evidence="2">Methyltransferase family protein</fullName>
    </submittedName>
</protein>
<feature type="domain" description="Methyltransferase type 11" evidence="1">
    <location>
        <begin position="43"/>
        <end position="132"/>
    </location>
</feature>
<proteinExistence type="predicted"/>
<keyword evidence="3" id="KW-1185">Reference proteome</keyword>
<dbReference type="OrthoDB" id="5522265at2"/>
<evidence type="ECO:0000313" key="2">
    <source>
        <dbReference type="EMBL" id="RKE01993.1"/>
    </source>
</evidence>
<dbReference type="Proteomes" id="UP000284531">
    <property type="component" value="Unassembled WGS sequence"/>
</dbReference>
<evidence type="ECO:0000313" key="3">
    <source>
        <dbReference type="Proteomes" id="UP000284531"/>
    </source>
</evidence>
<evidence type="ECO:0000259" key="1">
    <source>
        <dbReference type="Pfam" id="PF08241"/>
    </source>
</evidence>
<dbReference type="InterPro" id="IPR029063">
    <property type="entry name" value="SAM-dependent_MTases_sf"/>
</dbReference>
<dbReference type="CDD" id="cd02440">
    <property type="entry name" value="AdoMet_MTases"/>
    <property type="match status" value="1"/>
</dbReference>
<dbReference type="GO" id="GO:0032259">
    <property type="term" value="P:methylation"/>
    <property type="evidence" value="ECO:0007669"/>
    <property type="project" value="UniProtKB-KW"/>
</dbReference>
<dbReference type="Pfam" id="PF08241">
    <property type="entry name" value="Methyltransf_11"/>
    <property type="match status" value="1"/>
</dbReference>
<accession>A0A419X2R9</accession>
<dbReference type="PANTHER" id="PTHR43861">
    <property type="entry name" value="TRANS-ACONITATE 2-METHYLTRANSFERASE-RELATED"/>
    <property type="match status" value="1"/>
</dbReference>
<dbReference type="GO" id="GO:0008757">
    <property type="term" value="F:S-adenosylmethionine-dependent methyltransferase activity"/>
    <property type="evidence" value="ECO:0007669"/>
    <property type="project" value="InterPro"/>
</dbReference>
<dbReference type="AlphaFoldDB" id="A0A419X2R9"/>
<dbReference type="InterPro" id="IPR013216">
    <property type="entry name" value="Methyltransf_11"/>
</dbReference>
<organism evidence="2 3">
    <name type="scientific">Marinifilum flexuosum</name>
    <dbReference type="NCBI Taxonomy" id="1117708"/>
    <lineage>
        <taxon>Bacteria</taxon>
        <taxon>Pseudomonadati</taxon>
        <taxon>Bacteroidota</taxon>
        <taxon>Bacteroidia</taxon>
        <taxon>Marinilabiliales</taxon>
        <taxon>Marinifilaceae</taxon>
    </lineage>
</organism>
<comment type="caution">
    <text evidence="2">The sequence shown here is derived from an EMBL/GenBank/DDBJ whole genome shotgun (WGS) entry which is preliminary data.</text>
</comment>
<name>A0A419X2R9_9BACT</name>
<gene>
    <name evidence="2" type="ORF">BXY64_2068</name>
</gene>
<dbReference type="Gene3D" id="3.40.50.150">
    <property type="entry name" value="Vaccinia Virus protein VP39"/>
    <property type="match status" value="1"/>
</dbReference>
<reference evidence="2 3" key="1">
    <citation type="submission" date="2018-09" db="EMBL/GenBank/DDBJ databases">
        <title>Genomic Encyclopedia of Archaeal and Bacterial Type Strains, Phase II (KMG-II): from individual species to whole genera.</title>
        <authorList>
            <person name="Goeker M."/>
        </authorList>
    </citation>
    <scope>NUCLEOTIDE SEQUENCE [LARGE SCALE GENOMIC DNA]</scope>
    <source>
        <strain evidence="2 3">DSM 21950</strain>
    </source>
</reference>
<keyword evidence="2" id="KW-0489">Methyltransferase</keyword>
<dbReference type="RefSeq" id="WP_120239862.1">
    <property type="nucleotide sequence ID" value="NZ_CANNEC010000019.1"/>
</dbReference>
<keyword evidence="2" id="KW-0808">Transferase</keyword>
<dbReference type="EMBL" id="RAPQ01000009">
    <property type="protein sequence ID" value="RKE01993.1"/>
    <property type="molecule type" value="Genomic_DNA"/>
</dbReference>
<sequence length="236" mass="26275">MGSKFNQYASDYDAWFLENENVLYSEVKLVAHFLENAGEVFSVGCGSGLFETILDKEFGISIKNGIEPSEGMAAIAKERGLNVEITTAEEMELGKEKFDTILFNGTPSYITDLQKAVEKAYEALRPGGKIVMIDVPKESSYGVLYNLAKSVGTWDHELLGGVHPRDPYPIELVKVAKWRTTSEKIDIIKNANFKNLQFAQTLTKHPLYSNQVAEEPIEGYDCGDYVAICAVKNQML</sequence>